<dbReference type="PANTHER" id="PTHR40114:SF1">
    <property type="entry name" value="SLR0698 PROTEIN"/>
    <property type="match status" value="1"/>
</dbReference>
<dbReference type="PANTHER" id="PTHR40114">
    <property type="entry name" value="SLR0698 PROTEIN"/>
    <property type="match status" value="1"/>
</dbReference>
<evidence type="ECO:0000259" key="2">
    <source>
        <dbReference type="PROSITE" id="PS51707"/>
    </source>
</evidence>
<evidence type="ECO:0000313" key="3">
    <source>
        <dbReference type="EMBL" id="PLX62968.1"/>
    </source>
</evidence>
<feature type="domain" description="CYTH" evidence="2">
    <location>
        <begin position="2"/>
        <end position="149"/>
    </location>
</feature>
<organism evidence="3 4">
    <name type="scientific">Sedimenticola selenatireducens</name>
    <dbReference type="NCBI Taxonomy" id="191960"/>
    <lineage>
        <taxon>Bacteria</taxon>
        <taxon>Pseudomonadati</taxon>
        <taxon>Pseudomonadota</taxon>
        <taxon>Gammaproteobacteria</taxon>
        <taxon>Chromatiales</taxon>
        <taxon>Sedimenticolaceae</taxon>
        <taxon>Sedimenticola</taxon>
    </lineage>
</organism>
<feature type="active site" description="Proton acceptor" evidence="1">
    <location>
        <position position="30"/>
    </location>
</feature>
<dbReference type="Pfam" id="PF01928">
    <property type="entry name" value="CYTH"/>
    <property type="match status" value="1"/>
</dbReference>
<dbReference type="AlphaFoldDB" id="A0A2N6CZY2"/>
<dbReference type="SUPFAM" id="SSF55154">
    <property type="entry name" value="CYTH-like phosphatases"/>
    <property type="match status" value="1"/>
</dbReference>
<accession>A0A2N6CZY2</accession>
<dbReference type="SMART" id="SM01118">
    <property type="entry name" value="CYTH"/>
    <property type="match status" value="1"/>
</dbReference>
<dbReference type="InterPro" id="IPR012042">
    <property type="entry name" value="NeuTTM/CthTTM-like"/>
</dbReference>
<dbReference type="EMBL" id="PKUN01000002">
    <property type="protein sequence ID" value="PLX62968.1"/>
    <property type="molecule type" value="Genomic_DNA"/>
</dbReference>
<dbReference type="Gene3D" id="2.40.320.10">
    <property type="entry name" value="Hypothetical Protein Pfu-838710-001"/>
    <property type="match status" value="1"/>
</dbReference>
<dbReference type="Proteomes" id="UP000235015">
    <property type="component" value="Unassembled WGS sequence"/>
</dbReference>
<evidence type="ECO:0000313" key="4">
    <source>
        <dbReference type="Proteomes" id="UP000235015"/>
    </source>
</evidence>
<comment type="caution">
    <text evidence="3">The sequence shown here is derived from an EMBL/GenBank/DDBJ whole genome shotgun (WGS) entry which is preliminary data.</text>
</comment>
<dbReference type="PROSITE" id="PS51707">
    <property type="entry name" value="CYTH"/>
    <property type="match status" value="1"/>
</dbReference>
<dbReference type="STRING" id="1111735.GCA_000428045_02915"/>
<protein>
    <submittedName>
        <fullName evidence="3">Adenylate cyclase</fullName>
    </submittedName>
</protein>
<proteinExistence type="predicted"/>
<dbReference type="CDD" id="cd07891">
    <property type="entry name" value="CYTH-like_CthTTM-like_1"/>
    <property type="match status" value="1"/>
</dbReference>
<sequence length="155" mass="17845">MALEIERKYLVINDKWKENILSKSVLKQGYIANQPNATVRVRIAGEVAYLNIKSATTGITRAEFEYQIPRSDAEQILEQVAEHPFIDKTRYKVQWGSHVWDLDLFAGENQGLIMAEVELNSEDESFELPPWAGKEVSGDPRYYNASLVKHPYTQW</sequence>
<gene>
    <name evidence="3" type="ORF">C0630_02045</name>
</gene>
<dbReference type="PIRSF" id="PIRSF016487">
    <property type="entry name" value="CYTH_UCP016487"/>
    <property type="match status" value="1"/>
</dbReference>
<name>A0A2N6CZY2_9GAMM</name>
<dbReference type="InterPro" id="IPR023577">
    <property type="entry name" value="CYTH_domain"/>
</dbReference>
<evidence type="ECO:0000256" key="1">
    <source>
        <dbReference type="PIRSR" id="PIRSR016487-1"/>
    </source>
</evidence>
<reference evidence="3 4" key="1">
    <citation type="submission" date="2017-11" db="EMBL/GenBank/DDBJ databases">
        <title>Genome-resolved metagenomics identifies genetic mobility, metabolic interactions, and unexpected diversity in perchlorate-reducing communities.</title>
        <authorList>
            <person name="Barnum T.P."/>
            <person name="Figueroa I.A."/>
            <person name="Carlstrom C.I."/>
            <person name="Lucas L.N."/>
            <person name="Engelbrektson A.L."/>
            <person name="Coates J.D."/>
        </authorList>
    </citation>
    <scope>NUCLEOTIDE SEQUENCE [LARGE SCALE GENOMIC DNA]</scope>
    <source>
        <strain evidence="3">BM301</strain>
    </source>
</reference>
<dbReference type="InterPro" id="IPR033469">
    <property type="entry name" value="CYTH-like_dom_sf"/>
</dbReference>
<dbReference type="RefSeq" id="WP_273437542.1">
    <property type="nucleotide sequence ID" value="NZ_PKUN01000002.1"/>
</dbReference>